<proteinExistence type="predicted"/>
<dbReference type="GO" id="GO:0005829">
    <property type="term" value="C:cytosol"/>
    <property type="evidence" value="ECO:0007669"/>
    <property type="project" value="TreeGrafter"/>
</dbReference>
<dbReference type="SUPFAM" id="SSF47413">
    <property type="entry name" value="lambda repressor-like DNA-binding domains"/>
    <property type="match status" value="1"/>
</dbReference>
<dbReference type="SUPFAM" id="SSF51182">
    <property type="entry name" value="RmlC-like cupins"/>
    <property type="match status" value="1"/>
</dbReference>
<reference evidence="3" key="1">
    <citation type="submission" date="2024-06" db="EMBL/GenBank/DDBJ databases">
        <title>Mesorhizobium karijinii sp. nov., a symbiont of the iconic Swainsona formosa from arid Australia.</title>
        <authorList>
            <person name="Hill Y.J."/>
            <person name="Watkin E.L.J."/>
            <person name="O'Hara G.W."/>
            <person name="Terpolilli J."/>
            <person name="Tye M.L."/>
            <person name="Kohlmeier M.G."/>
        </authorList>
    </citation>
    <scope>NUCLEOTIDE SEQUENCE</scope>
    <source>
        <strain evidence="3">WSM2240</strain>
    </source>
</reference>
<keyword evidence="1" id="KW-0238">DNA-binding</keyword>
<dbReference type="Pfam" id="PF01381">
    <property type="entry name" value="HTH_3"/>
    <property type="match status" value="1"/>
</dbReference>
<evidence type="ECO:0000256" key="1">
    <source>
        <dbReference type="ARBA" id="ARBA00023125"/>
    </source>
</evidence>
<dbReference type="PANTHER" id="PTHR46797">
    <property type="entry name" value="HTH-TYPE TRANSCRIPTIONAL REGULATOR"/>
    <property type="match status" value="1"/>
</dbReference>
<protein>
    <submittedName>
        <fullName evidence="3">XRE family transcriptional regulator</fullName>
    </submittedName>
</protein>
<dbReference type="InterPro" id="IPR050807">
    <property type="entry name" value="TransReg_Diox_bact_type"/>
</dbReference>
<dbReference type="Gene3D" id="2.60.120.10">
    <property type="entry name" value="Jelly Rolls"/>
    <property type="match status" value="1"/>
</dbReference>
<dbReference type="PROSITE" id="PS50943">
    <property type="entry name" value="HTH_CROC1"/>
    <property type="match status" value="1"/>
</dbReference>
<dbReference type="InterPro" id="IPR001387">
    <property type="entry name" value="Cro/C1-type_HTH"/>
</dbReference>
<dbReference type="CDD" id="cd00093">
    <property type="entry name" value="HTH_XRE"/>
    <property type="match status" value="1"/>
</dbReference>
<dbReference type="CDD" id="cd02209">
    <property type="entry name" value="cupin_XRE_C"/>
    <property type="match status" value="1"/>
</dbReference>
<organism evidence="3">
    <name type="scientific">Mesorhizobium sp. WSM2240</name>
    <dbReference type="NCBI Taxonomy" id="3228851"/>
    <lineage>
        <taxon>Bacteria</taxon>
        <taxon>Pseudomonadati</taxon>
        <taxon>Pseudomonadota</taxon>
        <taxon>Alphaproteobacteria</taxon>
        <taxon>Hyphomicrobiales</taxon>
        <taxon>Phyllobacteriaceae</taxon>
        <taxon>Mesorhizobium</taxon>
    </lineage>
</organism>
<dbReference type="Gene3D" id="1.10.260.40">
    <property type="entry name" value="lambda repressor-like DNA-binding domains"/>
    <property type="match status" value="1"/>
</dbReference>
<gene>
    <name evidence="3" type="ORF">ABVK50_16720</name>
</gene>
<dbReference type="GO" id="GO:0003700">
    <property type="term" value="F:DNA-binding transcription factor activity"/>
    <property type="evidence" value="ECO:0007669"/>
    <property type="project" value="TreeGrafter"/>
</dbReference>
<dbReference type="AlphaFoldDB" id="A0AAU8CKR8"/>
<dbReference type="GO" id="GO:0003677">
    <property type="term" value="F:DNA binding"/>
    <property type="evidence" value="ECO:0007669"/>
    <property type="project" value="UniProtKB-KW"/>
</dbReference>
<evidence type="ECO:0000313" key="3">
    <source>
        <dbReference type="EMBL" id="XCG46954.1"/>
    </source>
</evidence>
<dbReference type="EMBL" id="CP159253">
    <property type="protein sequence ID" value="XCG46954.1"/>
    <property type="molecule type" value="Genomic_DNA"/>
</dbReference>
<dbReference type="InterPro" id="IPR014710">
    <property type="entry name" value="RmlC-like_jellyroll"/>
</dbReference>
<evidence type="ECO:0000259" key="2">
    <source>
        <dbReference type="PROSITE" id="PS50943"/>
    </source>
</evidence>
<dbReference type="PANTHER" id="PTHR46797:SF10">
    <property type="entry name" value="BLR1115 PROTEIN"/>
    <property type="match status" value="1"/>
</dbReference>
<dbReference type="RefSeq" id="WP_353645506.1">
    <property type="nucleotide sequence ID" value="NZ_CP159253.1"/>
</dbReference>
<accession>A0AAU8CKR8</accession>
<sequence length="190" mass="20813">MTYIEDDLSRGIANRIRAERSQREWSLASLSERSGVSKAMLSAIERGETSPTAALLVRVASAFGMTLSSLIARAELRGGGLLRERDQPVWRDPDTGYIRRHLSPASDMPLELIRVEMPAGAKVSLPAESYAFIRQQIWLMEGRLEFTEGDVVHLMEQGDCLALGPPSDCTFHAPGPAAATYLVALMRGAQ</sequence>
<feature type="domain" description="HTH cro/C1-type" evidence="2">
    <location>
        <begin position="16"/>
        <end position="70"/>
    </location>
</feature>
<name>A0AAU8CKR8_9HYPH</name>
<dbReference type="SMART" id="SM00530">
    <property type="entry name" value="HTH_XRE"/>
    <property type="match status" value="1"/>
</dbReference>
<dbReference type="InterPro" id="IPR011051">
    <property type="entry name" value="RmlC_Cupin_sf"/>
</dbReference>
<dbReference type="InterPro" id="IPR010982">
    <property type="entry name" value="Lambda_DNA-bd_dom_sf"/>
</dbReference>